<evidence type="ECO:0000313" key="1">
    <source>
        <dbReference type="EMBL" id="RMZ93217.1"/>
    </source>
</evidence>
<sequence length="137" mass="15811">RDGRAILCHSISKELWAVYDADGQKLLNDNLSPLKYNQKLEDQIKPKYLTYADQLGTGHKRDPTCCAEFRSIYIIAERLEISPRDVVSINAFQENNSNFESKFRCANCQVTTNFVNDSFVFTDWTNENQDNTVNIYS</sequence>
<reference evidence="1 2" key="1">
    <citation type="journal article" date="2018" name="Sci. Rep.">
        <title>Genomic signatures of local adaptation to the degree of environmental predictability in rotifers.</title>
        <authorList>
            <person name="Franch-Gras L."/>
            <person name="Hahn C."/>
            <person name="Garcia-Roger E.M."/>
            <person name="Carmona M.J."/>
            <person name="Serra M."/>
            <person name="Gomez A."/>
        </authorList>
    </citation>
    <scope>NUCLEOTIDE SEQUENCE [LARGE SCALE GENOMIC DNA]</scope>
    <source>
        <strain evidence="1">HYR1</strain>
    </source>
</reference>
<evidence type="ECO:0000313" key="2">
    <source>
        <dbReference type="Proteomes" id="UP000276133"/>
    </source>
</evidence>
<dbReference type="Proteomes" id="UP000276133">
    <property type="component" value="Unassembled WGS sequence"/>
</dbReference>
<keyword evidence="2" id="KW-1185">Reference proteome</keyword>
<feature type="non-terminal residue" evidence="1">
    <location>
        <position position="1"/>
    </location>
</feature>
<gene>
    <name evidence="1" type="ORF">BpHYR1_029807</name>
</gene>
<accession>A0A3M7P364</accession>
<comment type="caution">
    <text evidence="1">The sequence shown here is derived from an EMBL/GenBank/DDBJ whole genome shotgun (WGS) entry which is preliminary data.</text>
</comment>
<proteinExistence type="predicted"/>
<dbReference type="EMBL" id="REGN01013993">
    <property type="protein sequence ID" value="RMZ93217.1"/>
    <property type="molecule type" value="Genomic_DNA"/>
</dbReference>
<organism evidence="1 2">
    <name type="scientific">Brachionus plicatilis</name>
    <name type="common">Marine rotifer</name>
    <name type="synonym">Brachionus muelleri</name>
    <dbReference type="NCBI Taxonomy" id="10195"/>
    <lineage>
        <taxon>Eukaryota</taxon>
        <taxon>Metazoa</taxon>
        <taxon>Spiralia</taxon>
        <taxon>Gnathifera</taxon>
        <taxon>Rotifera</taxon>
        <taxon>Eurotatoria</taxon>
        <taxon>Monogononta</taxon>
        <taxon>Pseudotrocha</taxon>
        <taxon>Ploima</taxon>
        <taxon>Brachionidae</taxon>
        <taxon>Brachionus</taxon>
    </lineage>
</organism>
<dbReference type="AlphaFoldDB" id="A0A3M7P364"/>
<name>A0A3M7P364_BRAPC</name>
<protein>
    <submittedName>
        <fullName evidence="1">Uncharacterized protein</fullName>
    </submittedName>
</protein>